<evidence type="ECO:0000256" key="6">
    <source>
        <dbReference type="ARBA" id="ARBA00023136"/>
    </source>
</evidence>
<evidence type="ECO:0000256" key="7">
    <source>
        <dbReference type="SAM" id="Phobius"/>
    </source>
</evidence>
<reference evidence="8" key="1">
    <citation type="submission" date="2021-11" db="EMBL/GenBank/DDBJ databases">
        <authorList>
            <person name="Rodrigo-Torres L."/>
            <person name="Arahal R. D."/>
            <person name="Lucena T."/>
        </authorList>
    </citation>
    <scope>NUCLEOTIDE SEQUENCE</scope>
    <source>
        <strain evidence="8">CECT 7928</strain>
    </source>
</reference>
<dbReference type="InterPro" id="IPR002293">
    <property type="entry name" value="AA/rel_permease1"/>
</dbReference>
<feature type="transmembrane region" description="Helical" evidence="7">
    <location>
        <begin position="87"/>
        <end position="111"/>
    </location>
</feature>
<dbReference type="PANTHER" id="PTHR42770">
    <property type="entry name" value="AMINO ACID TRANSPORTER-RELATED"/>
    <property type="match status" value="1"/>
</dbReference>
<evidence type="ECO:0000256" key="2">
    <source>
        <dbReference type="ARBA" id="ARBA00022448"/>
    </source>
</evidence>
<keyword evidence="4 7" id="KW-0812">Transmembrane</keyword>
<name>A0ABN8E160_9VIBR</name>
<feature type="transmembrane region" description="Helical" evidence="7">
    <location>
        <begin position="323"/>
        <end position="346"/>
    </location>
</feature>
<comment type="caution">
    <text evidence="8">The sequence shown here is derived from an EMBL/GenBank/DDBJ whole genome shotgun (WGS) entry which is preliminary data.</text>
</comment>
<dbReference type="RefSeq" id="WP_237359888.1">
    <property type="nucleotide sequence ID" value="NZ_CAKLDM010000001.1"/>
</dbReference>
<feature type="transmembrane region" description="Helical" evidence="7">
    <location>
        <begin position="225"/>
        <end position="249"/>
    </location>
</feature>
<dbReference type="Pfam" id="PF13520">
    <property type="entry name" value="AA_permease_2"/>
    <property type="match status" value="1"/>
</dbReference>
<feature type="transmembrane region" description="Helical" evidence="7">
    <location>
        <begin position="191"/>
        <end position="213"/>
    </location>
</feature>
<feature type="transmembrane region" description="Helical" evidence="7">
    <location>
        <begin position="352"/>
        <end position="374"/>
    </location>
</feature>
<evidence type="ECO:0000256" key="1">
    <source>
        <dbReference type="ARBA" id="ARBA00004651"/>
    </source>
</evidence>
<protein>
    <submittedName>
        <fullName evidence="8">Glutamate/gamma-aminobutyrate antiporter</fullName>
    </submittedName>
</protein>
<sequence length="469" mass="51261">MGSLSLPVLIGLIVVSVDSVRNIPSLAIFGNHLPIFFLIGILFFLLPVSFISAELSATFSKDEDNGIYHWVKQAYGKDMGMFAIWNLWINSLIWFPANLLFIGSTFLTIFFPKVASHQSILIAVMVGIFWFITLLNLKGIKESARVAYACLLLGVILPIVVLLASAGIWVFNGLPTHFTFHHGLDLGSASSNMSALMVIITSFLGIEITSVHINRVANPKRTFTIAILVASILIVALMFVGSIAMAMMIPAEHLSLYNGLAQTFQVILGQFGLGYMGPALLCMVVLGSVGALISWTISPAIGMGQAARNGYMPKALGKFNKNGVPTAILLIQAVIITAFCFAITLFKNMNDFYWYLISLSTAIYLLMYMAMFMAGIKLRKTSTKNGTLLKSNTMFYLISVAGLIGVIATFIIGFIPSSQVLQSESLTAYLTQFISGVVIVSLCYFGFVIYRRRNLKSEAVEARIVENSI</sequence>
<dbReference type="PIRSF" id="PIRSF006060">
    <property type="entry name" value="AA_transporter"/>
    <property type="match status" value="1"/>
</dbReference>
<feature type="transmembrane region" description="Helical" evidence="7">
    <location>
        <begin position="278"/>
        <end position="302"/>
    </location>
</feature>
<proteinExistence type="predicted"/>
<keyword evidence="9" id="KW-1185">Reference proteome</keyword>
<organism evidence="8 9">
    <name type="scientific">Vibrio marisflavi CECT 7928</name>
    <dbReference type="NCBI Taxonomy" id="634439"/>
    <lineage>
        <taxon>Bacteria</taxon>
        <taxon>Pseudomonadati</taxon>
        <taxon>Pseudomonadota</taxon>
        <taxon>Gammaproteobacteria</taxon>
        <taxon>Vibrionales</taxon>
        <taxon>Vibrionaceae</taxon>
        <taxon>Vibrio</taxon>
    </lineage>
</organism>
<dbReference type="PANTHER" id="PTHR42770:SF15">
    <property type="entry name" value="GLUTAMATE_GAMMA-AMINOBUTYRATE ANTIPORTER-RELATED"/>
    <property type="match status" value="1"/>
</dbReference>
<evidence type="ECO:0000313" key="9">
    <source>
        <dbReference type="Proteomes" id="UP000838748"/>
    </source>
</evidence>
<keyword evidence="6 7" id="KW-0472">Membrane</keyword>
<keyword evidence="2" id="KW-0813">Transport</keyword>
<evidence type="ECO:0000313" key="8">
    <source>
        <dbReference type="EMBL" id="CAH0536533.1"/>
    </source>
</evidence>
<feature type="transmembrane region" description="Helical" evidence="7">
    <location>
        <begin position="149"/>
        <end position="171"/>
    </location>
</feature>
<evidence type="ECO:0000256" key="4">
    <source>
        <dbReference type="ARBA" id="ARBA00022692"/>
    </source>
</evidence>
<dbReference type="Proteomes" id="UP000838748">
    <property type="component" value="Unassembled WGS sequence"/>
</dbReference>
<comment type="subcellular location">
    <subcellularLocation>
        <location evidence="1">Cell membrane</location>
        <topology evidence="1">Multi-pass membrane protein</topology>
    </subcellularLocation>
</comment>
<evidence type="ECO:0000256" key="3">
    <source>
        <dbReference type="ARBA" id="ARBA00022475"/>
    </source>
</evidence>
<evidence type="ECO:0000256" key="5">
    <source>
        <dbReference type="ARBA" id="ARBA00022989"/>
    </source>
</evidence>
<accession>A0ABN8E160</accession>
<feature type="transmembrane region" description="Helical" evidence="7">
    <location>
        <begin position="395"/>
        <end position="415"/>
    </location>
</feature>
<keyword evidence="5 7" id="KW-1133">Transmembrane helix</keyword>
<dbReference type="EMBL" id="CAKLDM010000001">
    <property type="protein sequence ID" value="CAH0536533.1"/>
    <property type="molecule type" value="Genomic_DNA"/>
</dbReference>
<keyword evidence="3" id="KW-1003">Cell membrane</keyword>
<feature type="transmembrane region" description="Helical" evidence="7">
    <location>
        <begin position="427"/>
        <end position="450"/>
    </location>
</feature>
<dbReference type="InterPro" id="IPR050367">
    <property type="entry name" value="APC_superfamily"/>
</dbReference>
<feature type="transmembrane region" description="Helical" evidence="7">
    <location>
        <begin position="35"/>
        <end position="53"/>
    </location>
</feature>
<feature type="transmembrane region" description="Helical" evidence="7">
    <location>
        <begin position="117"/>
        <end position="137"/>
    </location>
</feature>
<gene>
    <name evidence="8" type="primary">gadC_1</name>
    <name evidence="8" type="ORF">VMF7928_00484</name>
</gene>
<dbReference type="Gene3D" id="1.20.1740.10">
    <property type="entry name" value="Amino acid/polyamine transporter I"/>
    <property type="match status" value="1"/>
</dbReference>